<name>A0A0P9SMI9_9PSED</name>
<dbReference type="AlphaFoldDB" id="A0A0P9SMI9"/>
<keyword evidence="2" id="KW-1185">Reference proteome</keyword>
<evidence type="ECO:0000313" key="2">
    <source>
        <dbReference type="Proteomes" id="UP000051335"/>
    </source>
</evidence>
<dbReference type="Proteomes" id="UP000051335">
    <property type="component" value="Unassembled WGS sequence"/>
</dbReference>
<accession>A0A0P9SMI9</accession>
<proteinExistence type="predicted"/>
<sequence>MFQHVLEHAWLTQRVLATVGVAAIDHDSRRDIILAQARLYLGHTLVIVIGAAVTAAQHDVRIRIALCLDNRRVAMTVHAKVAMWMRSRTHRVAGHRHAAISTVLEPDSHGQAAGHFPMDLRFGGASANRDPTEQIVEVARRHGLQYLGGDRQAQAQHLQHQLPRQRQALGHVVAAVKARIVSQAFPAHRRARFFDVSAHYQQHLITDLRSKTSQSLSVFKGGSRVVDRAGADDDQQSRVLTFKDGAYGAAMGGNLFGERCAEGQTHLQFQSTWQAFRGGAVVCQLDGVAGQVGRGYGNGRVHVLASWAGGTLPRRPYWGVRQRLSRTGGMCLPPGSDRTEAAGCPERRWLNRQAKSMSLR</sequence>
<evidence type="ECO:0000313" key="1">
    <source>
        <dbReference type="EMBL" id="KPW99693.1"/>
    </source>
</evidence>
<dbReference type="EMBL" id="LJQC01000478">
    <property type="protein sequence ID" value="KPW99693.1"/>
    <property type="molecule type" value="Genomic_DNA"/>
</dbReference>
<comment type="caution">
    <text evidence="1">The sequence shown here is derived from an EMBL/GenBank/DDBJ whole genome shotgun (WGS) entry which is preliminary data.</text>
</comment>
<reference evidence="1 2" key="1">
    <citation type="submission" date="2015-09" db="EMBL/GenBank/DDBJ databases">
        <title>Genome announcement of multiple Pseudomonas syringae strains.</title>
        <authorList>
            <person name="Thakur S."/>
            <person name="Wang P.W."/>
            <person name="Gong Y."/>
            <person name="Weir B.S."/>
            <person name="Guttman D.S."/>
        </authorList>
    </citation>
    <scope>NUCLEOTIDE SEQUENCE [LARGE SCALE GENOMIC DNA]</scope>
    <source>
        <strain evidence="1 2">ICMP17001</strain>
    </source>
</reference>
<organism evidence="1 2">
    <name type="scientific">Pseudomonas syringae pv. coryli</name>
    <dbReference type="NCBI Taxonomy" id="317659"/>
    <lineage>
        <taxon>Bacteria</taxon>
        <taxon>Pseudomonadati</taxon>
        <taxon>Pseudomonadota</taxon>
        <taxon>Gammaproteobacteria</taxon>
        <taxon>Pseudomonadales</taxon>
        <taxon>Pseudomonadaceae</taxon>
        <taxon>Pseudomonas</taxon>
    </lineage>
</organism>
<gene>
    <name evidence="1" type="ORF">ALO75_05364</name>
</gene>
<protein>
    <submittedName>
        <fullName evidence="1">Uncharacterized protein</fullName>
    </submittedName>
</protein>